<feature type="domain" description="Fe/B12 periplasmic-binding" evidence="7">
    <location>
        <begin position="89"/>
        <end position="336"/>
    </location>
</feature>
<dbReference type="PROSITE" id="PS50983">
    <property type="entry name" value="FE_B12_PBP"/>
    <property type="match status" value="1"/>
</dbReference>
<feature type="chain" id="PRO_5019339309" description="Fe/B12 periplasmic-binding domain-containing protein" evidence="6">
    <location>
        <begin position="27"/>
        <end position="336"/>
    </location>
</feature>
<dbReference type="Proteomes" id="UP000284277">
    <property type="component" value="Unassembled WGS sequence"/>
</dbReference>
<dbReference type="RefSeq" id="WP_120197586.1">
    <property type="nucleotide sequence ID" value="NZ_MCIA01000030.1"/>
</dbReference>
<evidence type="ECO:0000313" key="8">
    <source>
        <dbReference type="EMBL" id="RKD30795.1"/>
    </source>
</evidence>
<name>A0A419T000_9FIRM</name>
<organism evidence="8 9">
    <name type="scientific">Lacrimispora algidixylanolytica</name>
    <dbReference type="NCBI Taxonomy" id="94868"/>
    <lineage>
        <taxon>Bacteria</taxon>
        <taxon>Bacillati</taxon>
        <taxon>Bacillota</taxon>
        <taxon>Clostridia</taxon>
        <taxon>Lachnospirales</taxon>
        <taxon>Lachnospiraceae</taxon>
        <taxon>Lacrimispora</taxon>
    </lineage>
</organism>
<dbReference type="EMBL" id="MCIA01000030">
    <property type="protein sequence ID" value="RKD30795.1"/>
    <property type="molecule type" value="Genomic_DNA"/>
</dbReference>
<dbReference type="OrthoDB" id="9793175at2"/>
<evidence type="ECO:0000256" key="3">
    <source>
        <dbReference type="ARBA" id="ARBA00022448"/>
    </source>
</evidence>
<keyword evidence="9" id="KW-1185">Reference proteome</keyword>
<gene>
    <name evidence="8" type="ORF">BET01_05625</name>
</gene>
<feature type="signal peptide" evidence="6">
    <location>
        <begin position="1"/>
        <end position="26"/>
    </location>
</feature>
<keyword evidence="4 6" id="KW-0732">Signal</keyword>
<dbReference type="Gene3D" id="3.40.50.1980">
    <property type="entry name" value="Nitrogenase molybdenum iron protein domain"/>
    <property type="match status" value="2"/>
</dbReference>
<accession>A0A419T000</accession>
<keyword evidence="3" id="KW-0813">Transport</keyword>
<dbReference type="GO" id="GO:0030288">
    <property type="term" value="C:outer membrane-bounded periplasmic space"/>
    <property type="evidence" value="ECO:0007669"/>
    <property type="project" value="TreeGrafter"/>
</dbReference>
<comment type="subcellular location">
    <subcellularLocation>
        <location evidence="1">Cell envelope</location>
    </subcellularLocation>
</comment>
<proteinExistence type="inferred from homology"/>
<evidence type="ECO:0000313" key="9">
    <source>
        <dbReference type="Proteomes" id="UP000284277"/>
    </source>
</evidence>
<dbReference type="PANTHER" id="PTHR30532:SF29">
    <property type="entry name" value="FE(3+) DICITRATE-BINDING PERIPLASMIC PROTEIN"/>
    <property type="match status" value="1"/>
</dbReference>
<dbReference type="SUPFAM" id="SSF53807">
    <property type="entry name" value="Helical backbone' metal receptor"/>
    <property type="match status" value="1"/>
</dbReference>
<dbReference type="PANTHER" id="PTHR30532">
    <property type="entry name" value="IRON III DICITRATE-BINDING PERIPLASMIC PROTEIN"/>
    <property type="match status" value="1"/>
</dbReference>
<dbReference type="InterPro" id="IPR051313">
    <property type="entry name" value="Bact_iron-sidero_bind"/>
</dbReference>
<dbReference type="PROSITE" id="PS51257">
    <property type="entry name" value="PROKAR_LIPOPROTEIN"/>
    <property type="match status" value="1"/>
</dbReference>
<evidence type="ECO:0000256" key="1">
    <source>
        <dbReference type="ARBA" id="ARBA00004196"/>
    </source>
</evidence>
<evidence type="ECO:0000256" key="5">
    <source>
        <dbReference type="SAM" id="MobiDB-lite"/>
    </source>
</evidence>
<evidence type="ECO:0000256" key="6">
    <source>
        <dbReference type="SAM" id="SignalP"/>
    </source>
</evidence>
<feature type="compositionally biased region" description="Polar residues" evidence="5">
    <location>
        <begin position="31"/>
        <end position="59"/>
    </location>
</feature>
<dbReference type="InterPro" id="IPR002491">
    <property type="entry name" value="ABC_transptr_periplasmic_BD"/>
</dbReference>
<feature type="region of interest" description="Disordered" evidence="5">
    <location>
        <begin position="30"/>
        <end position="68"/>
    </location>
</feature>
<reference evidence="8 9" key="1">
    <citation type="submission" date="2016-08" db="EMBL/GenBank/DDBJ databases">
        <title>A new outlook on sporulation: Clostridium algidixylanolyticum.</title>
        <authorList>
            <person name="Poppleton D.I."/>
            <person name="Gribaldo S."/>
        </authorList>
    </citation>
    <scope>NUCLEOTIDE SEQUENCE [LARGE SCALE GENOMIC DNA]</scope>
    <source>
        <strain evidence="8 9">SPL73</strain>
    </source>
</reference>
<evidence type="ECO:0000259" key="7">
    <source>
        <dbReference type="PROSITE" id="PS50983"/>
    </source>
</evidence>
<comment type="caution">
    <text evidence="8">The sequence shown here is derived from an EMBL/GenBank/DDBJ whole genome shotgun (WGS) entry which is preliminary data.</text>
</comment>
<evidence type="ECO:0000256" key="2">
    <source>
        <dbReference type="ARBA" id="ARBA00008814"/>
    </source>
</evidence>
<comment type="similarity">
    <text evidence="2">Belongs to the bacterial solute-binding protein 8 family.</text>
</comment>
<dbReference type="AlphaFoldDB" id="A0A419T000"/>
<dbReference type="GO" id="GO:1901678">
    <property type="term" value="P:iron coordination entity transport"/>
    <property type="evidence" value="ECO:0007669"/>
    <property type="project" value="UniProtKB-ARBA"/>
</dbReference>
<dbReference type="Pfam" id="PF01497">
    <property type="entry name" value="Peripla_BP_2"/>
    <property type="match status" value="1"/>
</dbReference>
<protein>
    <recommendedName>
        <fullName evidence="7">Fe/B12 periplasmic-binding domain-containing protein</fullName>
    </recommendedName>
</protein>
<evidence type="ECO:0000256" key="4">
    <source>
        <dbReference type="ARBA" id="ARBA00022729"/>
    </source>
</evidence>
<sequence>MKSITKRKLTIFLCLCVIVVFTACQKADKTGTPSLTDATTSEASSNHVNSAFSKAQSPITTETETTTDAGTQTISTIMGDVTVPLNPTKIVALGNPGDLVAMGIKPIAGDNKINLFDGILTEDIYTYITSDDYEGIMALEPDLILIASTPAQADYDKLTAIAPTVVTEAYSTSLSDRITFVGKVIGKEAEAKKALSDFESQAEAYKAQLIKAGIENKTITVMEGTYLFGDKYGRGADIVYNYLGFRAPDKLQEVFTRGDMYLEVSMEVLPQYCGDYILSSVWEGSEDPSQNAVWNSIPAVKDGHVIKIDFSDYFSRDLYTSGKQMKMLVEALLALK</sequence>